<keyword evidence="5" id="KW-0479">Metal-binding</keyword>
<comment type="cofactor">
    <cofactor evidence="1">
        <name>Mg(2+)</name>
        <dbReference type="ChEBI" id="CHEBI:18420"/>
    </cofactor>
</comment>
<dbReference type="InterPro" id="IPR023214">
    <property type="entry name" value="HAD_sf"/>
</dbReference>
<keyword evidence="6" id="KW-0378">Hydrolase</keyword>
<dbReference type="PROSITE" id="PS50801">
    <property type="entry name" value="STAS"/>
    <property type="match status" value="1"/>
</dbReference>
<dbReference type="InterPro" id="IPR002645">
    <property type="entry name" value="STAS_dom"/>
</dbReference>
<evidence type="ECO:0000256" key="1">
    <source>
        <dbReference type="ARBA" id="ARBA00001946"/>
    </source>
</evidence>
<evidence type="ECO:0000313" key="13">
    <source>
        <dbReference type="Proteomes" id="UP000745577"/>
    </source>
</evidence>
<dbReference type="PANTHER" id="PTHR43344">
    <property type="entry name" value="PHOSPHOSERINE PHOSPHATASE"/>
    <property type="match status" value="1"/>
</dbReference>
<evidence type="ECO:0000313" key="12">
    <source>
        <dbReference type="EMBL" id="MCA9379829.1"/>
    </source>
</evidence>
<evidence type="ECO:0000256" key="8">
    <source>
        <dbReference type="ARBA" id="ARBA00023299"/>
    </source>
</evidence>
<dbReference type="Gene3D" id="3.40.50.1000">
    <property type="entry name" value="HAD superfamily/HAD-like"/>
    <property type="match status" value="1"/>
</dbReference>
<dbReference type="SUPFAM" id="SSF56784">
    <property type="entry name" value="HAD-like"/>
    <property type="match status" value="1"/>
</dbReference>
<comment type="catalytic activity">
    <reaction evidence="10">
        <text>O-phospho-D-serine + H2O = D-serine + phosphate</text>
        <dbReference type="Rhea" id="RHEA:24873"/>
        <dbReference type="ChEBI" id="CHEBI:15377"/>
        <dbReference type="ChEBI" id="CHEBI:35247"/>
        <dbReference type="ChEBI" id="CHEBI:43474"/>
        <dbReference type="ChEBI" id="CHEBI:58680"/>
        <dbReference type="EC" id="3.1.3.3"/>
    </reaction>
</comment>
<evidence type="ECO:0000256" key="10">
    <source>
        <dbReference type="ARBA" id="ARBA00048523"/>
    </source>
</evidence>
<dbReference type="GO" id="GO:0036424">
    <property type="term" value="F:L-phosphoserine phosphatase activity"/>
    <property type="evidence" value="ECO:0007669"/>
    <property type="project" value="TreeGrafter"/>
</dbReference>
<evidence type="ECO:0000259" key="11">
    <source>
        <dbReference type="PROSITE" id="PS50801"/>
    </source>
</evidence>
<organism evidence="12 13">
    <name type="scientific">Candidatus Dojkabacteria bacterium</name>
    <dbReference type="NCBI Taxonomy" id="2099670"/>
    <lineage>
        <taxon>Bacteria</taxon>
        <taxon>Candidatus Dojkabacteria</taxon>
    </lineage>
</organism>
<sequence length="215" mass="24627">MGNIKAIILDLDQTLTTDETSWLQFTELVGTDKEKHIQIFDDYKAGKLVYAQAKKELIKLWETTGKTQKDDIMQAFQKVRFRKGVEDAVKYLSQKYTLCIISGAIDTFVEVASKRLDIKHFYASTKFKFDNSGYLVDFDYKLSRGEEKLDFLMKFCDKTGIKPTECAAIGDGDSDIPIFGAVGCSILFIAKETSQELKEEFPIQLRNWREITKIL</sequence>
<reference evidence="12" key="2">
    <citation type="journal article" date="2021" name="Microbiome">
        <title>Successional dynamics and alternative stable states in a saline activated sludge microbial community over 9 years.</title>
        <authorList>
            <person name="Wang Y."/>
            <person name="Ye J."/>
            <person name="Ju F."/>
            <person name="Liu L."/>
            <person name="Boyd J.A."/>
            <person name="Deng Y."/>
            <person name="Parks D.H."/>
            <person name="Jiang X."/>
            <person name="Yin X."/>
            <person name="Woodcroft B.J."/>
            <person name="Tyson G.W."/>
            <person name="Hugenholtz P."/>
            <person name="Polz M.F."/>
            <person name="Zhang T."/>
        </authorList>
    </citation>
    <scope>NUCLEOTIDE SEQUENCE</scope>
    <source>
        <strain evidence="12">HKST-UBA15</strain>
    </source>
</reference>
<comment type="pathway">
    <text evidence="2">Amino-acid biosynthesis; L-serine biosynthesis; L-serine from 3-phospho-D-glycerate: step 3/3.</text>
</comment>
<name>A0A955I8B1_9BACT</name>
<keyword evidence="7" id="KW-0460">Magnesium</keyword>
<dbReference type="AlphaFoldDB" id="A0A955I8B1"/>
<feature type="domain" description="STAS" evidence="11">
    <location>
        <begin position="1"/>
        <end position="92"/>
    </location>
</feature>
<dbReference type="NCBIfam" id="TIGR01488">
    <property type="entry name" value="HAD-SF-IB"/>
    <property type="match status" value="1"/>
</dbReference>
<keyword evidence="8" id="KW-0718">Serine biosynthesis</keyword>
<evidence type="ECO:0000256" key="4">
    <source>
        <dbReference type="ARBA" id="ARBA00022605"/>
    </source>
</evidence>
<dbReference type="GO" id="GO:0006564">
    <property type="term" value="P:L-serine biosynthetic process"/>
    <property type="evidence" value="ECO:0007669"/>
    <property type="project" value="UniProtKB-KW"/>
</dbReference>
<dbReference type="InterPro" id="IPR050582">
    <property type="entry name" value="HAD-like_SerB"/>
</dbReference>
<reference evidence="12" key="1">
    <citation type="submission" date="2020-04" db="EMBL/GenBank/DDBJ databases">
        <authorList>
            <person name="Zhang T."/>
        </authorList>
    </citation>
    <scope>NUCLEOTIDE SEQUENCE</scope>
    <source>
        <strain evidence="12">HKST-UBA15</strain>
    </source>
</reference>
<dbReference type="GO" id="GO:0000287">
    <property type="term" value="F:magnesium ion binding"/>
    <property type="evidence" value="ECO:0007669"/>
    <property type="project" value="TreeGrafter"/>
</dbReference>
<dbReference type="GO" id="GO:0005737">
    <property type="term" value="C:cytoplasm"/>
    <property type="evidence" value="ECO:0007669"/>
    <property type="project" value="TreeGrafter"/>
</dbReference>
<evidence type="ECO:0000256" key="3">
    <source>
        <dbReference type="ARBA" id="ARBA00012640"/>
    </source>
</evidence>
<dbReference type="Pfam" id="PF00702">
    <property type="entry name" value="Hydrolase"/>
    <property type="match status" value="1"/>
</dbReference>
<dbReference type="EMBL" id="JAGQLL010000014">
    <property type="protein sequence ID" value="MCA9379829.1"/>
    <property type="molecule type" value="Genomic_DNA"/>
</dbReference>
<keyword evidence="4" id="KW-0028">Amino-acid biosynthesis</keyword>
<accession>A0A955I8B1</accession>
<dbReference type="EC" id="3.1.3.3" evidence="3"/>
<comment type="catalytic activity">
    <reaction evidence="9">
        <text>O-phospho-L-serine + H2O = L-serine + phosphate</text>
        <dbReference type="Rhea" id="RHEA:21208"/>
        <dbReference type="ChEBI" id="CHEBI:15377"/>
        <dbReference type="ChEBI" id="CHEBI:33384"/>
        <dbReference type="ChEBI" id="CHEBI:43474"/>
        <dbReference type="ChEBI" id="CHEBI:57524"/>
        <dbReference type="EC" id="3.1.3.3"/>
    </reaction>
</comment>
<dbReference type="PANTHER" id="PTHR43344:SF2">
    <property type="entry name" value="PHOSPHOSERINE PHOSPHATASE"/>
    <property type="match status" value="1"/>
</dbReference>
<comment type="caution">
    <text evidence="12">The sequence shown here is derived from an EMBL/GenBank/DDBJ whole genome shotgun (WGS) entry which is preliminary data.</text>
</comment>
<evidence type="ECO:0000256" key="2">
    <source>
        <dbReference type="ARBA" id="ARBA00005135"/>
    </source>
</evidence>
<gene>
    <name evidence="12" type="ORF">KC675_01475</name>
</gene>
<proteinExistence type="predicted"/>
<evidence type="ECO:0000256" key="6">
    <source>
        <dbReference type="ARBA" id="ARBA00022801"/>
    </source>
</evidence>
<dbReference type="Proteomes" id="UP000745577">
    <property type="component" value="Unassembled WGS sequence"/>
</dbReference>
<dbReference type="InterPro" id="IPR036412">
    <property type="entry name" value="HAD-like_sf"/>
</dbReference>
<evidence type="ECO:0000256" key="9">
    <source>
        <dbReference type="ARBA" id="ARBA00048138"/>
    </source>
</evidence>
<protein>
    <recommendedName>
        <fullName evidence="3">phosphoserine phosphatase</fullName>
        <ecNumber evidence="3">3.1.3.3</ecNumber>
    </recommendedName>
</protein>
<evidence type="ECO:0000256" key="5">
    <source>
        <dbReference type="ARBA" id="ARBA00022723"/>
    </source>
</evidence>
<evidence type="ECO:0000256" key="7">
    <source>
        <dbReference type="ARBA" id="ARBA00022842"/>
    </source>
</evidence>